<evidence type="ECO:0000313" key="2">
    <source>
        <dbReference type="Proteomes" id="UP001501867"/>
    </source>
</evidence>
<evidence type="ECO:0000313" key="1">
    <source>
        <dbReference type="EMBL" id="GAA0323640.1"/>
    </source>
</evidence>
<accession>A0ABN0W2U4</accession>
<gene>
    <name evidence="1" type="ORF">GCM10010302_73500</name>
</gene>
<keyword evidence="2" id="KW-1185">Reference proteome</keyword>
<proteinExistence type="predicted"/>
<protein>
    <submittedName>
        <fullName evidence="1">Uncharacterized protein</fullName>
    </submittedName>
</protein>
<reference evidence="1 2" key="1">
    <citation type="journal article" date="2019" name="Int. J. Syst. Evol. Microbiol.">
        <title>The Global Catalogue of Microorganisms (GCM) 10K type strain sequencing project: providing services to taxonomists for standard genome sequencing and annotation.</title>
        <authorList>
            <consortium name="The Broad Institute Genomics Platform"/>
            <consortium name="The Broad Institute Genome Sequencing Center for Infectious Disease"/>
            <person name="Wu L."/>
            <person name="Ma J."/>
        </authorList>
    </citation>
    <scope>NUCLEOTIDE SEQUENCE [LARGE SCALE GENOMIC DNA]</scope>
    <source>
        <strain evidence="1 2">JCM 4505</strain>
    </source>
</reference>
<organism evidence="1 2">
    <name type="scientific">Streptomyces polychromogenes</name>
    <dbReference type="NCBI Taxonomy" id="67342"/>
    <lineage>
        <taxon>Bacteria</taxon>
        <taxon>Bacillati</taxon>
        <taxon>Actinomycetota</taxon>
        <taxon>Actinomycetes</taxon>
        <taxon>Kitasatosporales</taxon>
        <taxon>Streptomycetaceae</taxon>
        <taxon>Streptomyces</taxon>
    </lineage>
</organism>
<comment type="caution">
    <text evidence="1">The sequence shown here is derived from an EMBL/GenBank/DDBJ whole genome shotgun (WGS) entry which is preliminary data.</text>
</comment>
<sequence>MGTPFEPPVDRTPQELVTELRGLADVHWETVWNGPPLPGQGLDEWCAQFGWTPTQFEYVLNVVTRTGGEMTLDAVGGSWAPVESLSYWVWGESTVDPEDNHLVLAEADRVWPLYRDAVSSVLGAPAWDGAWDSDAFPAELGAFAVPRAEARLKQKRPYRIAYWELAAPGGALASLTIAPGTGTADGSRRGVVNMTLRVYPRPLEAGRR</sequence>
<dbReference type="Proteomes" id="UP001501867">
    <property type="component" value="Unassembled WGS sequence"/>
</dbReference>
<dbReference type="EMBL" id="BAAABV010000032">
    <property type="protein sequence ID" value="GAA0323640.1"/>
    <property type="molecule type" value="Genomic_DNA"/>
</dbReference>
<name>A0ABN0W2U4_9ACTN</name>
<dbReference type="RefSeq" id="WP_344169603.1">
    <property type="nucleotide sequence ID" value="NZ_BAAABV010000032.1"/>
</dbReference>